<dbReference type="InterPro" id="IPR029044">
    <property type="entry name" value="Nucleotide-diphossugar_trans"/>
</dbReference>
<evidence type="ECO:0000256" key="3">
    <source>
        <dbReference type="ARBA" id="ARBA00022842"/>
    </source>
</evidence>
<evidence type="ECO:0000256" key="1">
    <source>
        <dbReference type="ARBA" id="ARBA00022679"/>
    </source>
</evidence>
<proteinExistence type="predicted"/>
<keyword evidence="6" id="KW-1185">Reference proteome</keyword>
<accession>A0A2A4B6X8</accession>
<evidence type="ECO:0000313" key="6">
    <source>
        <dbReference type="Proteomes" id="UP000218366"/>
    </source>
</evidence>
<comment type="caution">
    <text evidence="5">The sequence shown here is derived from an EMBL/GenBank/DDBJ whole genome shotgun (WGS) entry which is preliminary data.</text>
</comment>
<keyword evidence="3" id="KW-0460">Magnesium</keyword>
<dbReference type="PANTHER" id="PTHR43584">
    <property type="entry name" value="NUCLEOTIDYL TRANSFERASE"/>
    <property type="match status" value="1"/>
</dbReference>
<dbReference type="AlphaFoldDB" id="A0A2A4B6X8"/>
<dbReference type="InterPro" id="IPR025877">
    <property type="entry name" value="MobA-like_NTP_Trfase"/>
</dbReference>
<gene>
    <name evidence="5" type="ORF">COC42_03095</name>
</gene>
<dbReference type="Proteomes" id="UP000218366">
    <property type="component" value="Unassembled WGS sequence"/>
</dbReference>
<evidence type="ECO:0000259" key="4">
    <source>
        <dbReference type="Pfam" id="PF12804"/>
    </source>
</evidence>
<reference evidence="5 6" key="1">
    <citation type="submission" date="2017-09" db="EMBL/GenBank/DDBJ databases">
        <title>Sphingomonas spermidinifaciens 9NM-10, whole genome shotgun sequence.</title>
        <authorList>
            <person name="Feng G."/>
            <person name="Zhu H."/>
        </authorList>
    </citation>
    <scope>NUCLEOTIDE SEQUENCE [LARGE SCALE GENOMIC DNA]</scope>
    <source>
        <strain evidence="5 6">9NM-10</strain>
    </source>
</reference>
<evidence type="ECO:0000256" key="2">
    <source>
        <dbReference type="ARBA" id="ARBA00022695"/>
    </source>
</evidence>
<feature type="domain" description="MobA-like NTP transferase" evidence="4">
    <location>
        <begin position="5"/>
        <end position="123"/>
    </location>
</feature>
<evidence type="ECO:0000313" key="5">
    <source>
        <dbReference type="EMBL" id="PCD03396.1"/>
    </source>
</evidence>
<dbReference type="RefSeq" id="WP_096341796.1">
    <property type="nucleotide sequence ID" value="NZ_NWMW01000001.1"/>
</dbReference>
<keyword evidence="1 5" id="KW-0808">Transferase</keyword>
<organism evidence="5 6">
    <name type="scientific">Sphingomonas spermidinifaciens</name>
    <dbReference type="NCBI Taxonomy" id="1141889"/>
    <lineage>
        <taxon>Bacteria</taxon>
        <taxon>Pseudomonadati</taxon>
        <taxon>Pseudomonadota</taxon>
        <taxon>Alphaproteobacteria</taxon>
        <taxon>Sphingomonadales</taxon>
        <taxon>Sphingomonadaceae</taxon>
        <taxon>Sphingomonas</taxon>
    </lineage>
</organism>
<dbReference type="Pfam" id="PF12804">
    <property type="entry name" value="NTP_transf_3"/>
    <property type="match status" value="1"/>
</dbReference>
<dbReference type="EMBL" id="NWMW01000001">
    <property type="protein sequence ID" value="PCD03396.1"/>
    <property type="molecule type" value="Genomic_DNA"/>
</dbReference>
<keyword evidence="2" id="KW-0548">Nucleotidyltransferase</keyword>
<dbReference type="OrthoDB" id="9814110at2"/>
<dbReference type="GO" id="GO:0016779">
    <property type="term" value="F:nucleotidyltransferase activity"/>
    <property type="evidence" value="ECO:0007669"/>
    <property type="project" value="UniProtKB-KW"/>
</dbReference>
<dbReference type="Gene3D" id="3.90.550.10">
    <property type="entry name" value="Spore Coat Polysaccharide Biosynthesis Protein SpsA, Chain A"/>
    <property type="match status" value="1"/>
</dbReference>
<sequence>MIRTAVLLAAGEGSRLRAAAASKPLCPVAGRALIDHALGGLAAAGIDRAIVVLGYRGEGVARHLAARRQPLSVECVWADPSQPNGVSVLAAEPLLAGGDALLAMCDHLVDPALYAAVAAHGAVSGLTLGIDRRLGHGWVDPLDVTRVATRGDRIAAIGKGMRRHDAYDSGVFAIGGKLIAALKTLAAPSLTEGVRLLAARGEAGFVDVSGFDWIDVDDPRALALAEAAWRRRGLRGDTMPDWPSTIPA</sequence>
<name>A0A2A4B6X8_9SPHN</name>
<dbReference type="InterPro" id="IPR050065">
    <property type="entry name" value="GlmU-like"/>
</dbReference>
<dbReference type="SUPFAM" id="SSF53448">
    <property type="entry name" value="Nucleotide-diphospho-sugar transferases"/>
    <property type="match status" value="1"/>
</dbReference>
<protein>
    <submittedName>
        <fullName evidence="5">Nucleotidyltransferase</fullName>
    </submittedName>
</protein>
<dbReference type="PANTHER" id="PTHR43584:SF8">
    <property type="entry name" value="N-ACETYLMURAMATE ALPHA-1-PHOSPHATE URIDYLYLTRANSFERASE"/>
    <property type="match status" value="1"/>
</dbReference>